<reference evidence="6 7" key="1">
    <citation type="submission" date="2016-03" db="EMBL/GenBank/DDBJ databases">
        <authorList>
            <person name="Ploux O."/>
        </authorList>
    </citation>
    <scope>NUCLEOTIDE SEQUENCE [LARGE SCALE GENOMIC DNA]</scope>
    <source>
        <strain evidence="6 7">UAMH 11012</strain>
    </source>
</reference>
<dbReference type="GO" id="GO:0008270">
    <property type="term" value="F:zinc ion binding"/>
    <property type="evidence" value="ECO:0007669"/>
    <property type="project" value="UniProtKB-KW"/>
</dbReference>
<evidence type="ECO:0000256" key="3">
    <source>
        <dbReference type="ARBA" id="ARBA00022833"/>
    </source>
</evidence>
<dbReference type="OrthoDB" id="3801431at2759"/>
<keyword evidence="2 4" id="KW-0863">Zinc-finger</keyword>
<dbReference type="Proteomes" id="UP000184330">
    <property type="component" value="Unassembled WGS sequence"/>
</dbReference>
<dbReference type="PANTHER" id="PTHR45931:SF3">
    <property type="entry name" value="RING ZINC FINGER-CONTAINING PROTEIN"/>
    <property type="match status" value="1"/>
</dbReference>
<dbReference type="InterPro" id="IPR001841">
    <property type="entry name" value="Znf_RING"/>
</dbReference>
<evidence type="ECO:0000256" key="1">
    <source>
        <dbReference type="ARBA" id="ARBA00022723"/>
    </source>
</evidence>
<proteinExistence type="predicted"/>
<dbReference type="Gene3D" id="3.30.40.10">
    <property type="entry name" value="Zinc/RING finger domain, C3HC4 (zinc finger)"/>
    <property type="match status" value="1"/>
</dbReference>
<organism evidence="6 7">
    <name type="scientific">Phialocephala subalpina</name>
    <dbReference type="NCBI Taxonomy" id="576137"/>
    <lineage>
        <taxon>Eukaryota</taxon>
        <taxon>Fungi</taxon>
        <taxon>Dikarya</taxon>
        <taxon>Ascomycota</taxon>
        <taxon>Pezizomycotina</taxon>
        <taxon>Leotiomycetes</taxon>
        <taxon>Helotiales</taxon>
        <taxon>Mollisiaceae</taxon>
        <taxon>Phialocephala</taxon>
        <taxon>Phialocephala fortinii species complex</taxon>
    </lineage>
</organism>
<dbReference type="InterPro" id="IPR013083">
    <property type="entry name" value="Znf_RING/FYVE/PHD"/>
</dbReference>
<dbReference type="InterPro" id="IPR051834">
    <property type="entry name" value="RING_finger_E3_ligase"/>
</dbReference>
<dbReference type="STRING" id="576137.A0A1L7WV06"/>
<dbReference type="GO" id="GO:0061630">
    <property type="term" value="F:ubiquitin protein ligase activity"/>
    <property type="evidence" value="ECO:0007669"/>
    <property type="project" value="TreeGrafter"/>
</dbReference>
<evidence type="ECO:0000256" key="2">
    <source>
        <dbReference type="ARBA" id="ARBA00022771"/>
    </source>
</evidence>
<dbReference type="Pfam" id="PF13639">
    <property type="entry name" value="zf-RING_2"/>
    <property type="match status" value="1"/>
</dbReference>
<keyword evidence="1" id="KW-0479">Metal-binding</keyword>
<protein>
    <recommendedName>
        <fullName evidence="5">RING-type domain-containing protein</fullName>
    </recommendedName>
</protein>
<dbReference type="GO" id="GO:0006511">
    <property type="term" value="P:ubiquitin-dependent protein catabolic process"/>
    <property type="evidence" value="ECO:0007669"/>
    <property type="project" value="TreeGrafter"/>
</dbReference>
<feature type="domain" description="RING-type" evidence="5">
    <location>
        <begin position="235"/>
        <end position="275"/>
    </location>
</feature>
<sequence>MPYIQEISFFHGCGHAENCIWAFAGEMPDDSTRQGLPTINFVRFMNTIDEGYTDETTELHYRKIQCSSCDGTLGESIDPLIPLPEAVLDERRMLWRGIVTSFEFHCQVLRLAESVETARNLRLGDEQEQLEKRLVTKQLEEFNQDNQCYLHQKELLSHRNTIFDMERKESDSKLRQANQKRRLFQAFNTLRQIQEHNGVENKVYMLAPGWDTDLLAIATVSQAAFKDSPVGDEECSICFRDLYSGRARKLPCGHVWHHGCITEWLQTKRSCPMCRANYKILRPPAWTSNLEVERAQRNLRELLDVATGIELLDDSDGGLDSEWADEDGKDNSDDGEFHIFVEQLFLEDERRFEDVF</sequence>
<keyword evidence="3" id="KW-0862">Zinc</keyword>
<keyword evidence="7" id="KW-1185">Reference proteome</keyword>
<evidence type="ECO:0000313" key="6">
    <source>
        <dbReference type="EMBL" id="CZR56605.1"/>
    </source>
</evidence>
<evidence type="ECO:0000259" key="5">
    <source>
        <dbReference type="PROSITE" id="PS50089"/>
    </source>
</evidence>
<dbReference type="AlphaFoldDB" id="A0A1L7WV06"/>
<evidence type="ECO:0000256" key="4">
    <source>
        <dbReference type="PROSITE-ProRule" id="PRU00175"/>
    </source>
</evidence>
<dbReference type="PROSITE" id="PS50089">
    <property type="entry name" value="ZF_RING_2"/>
    <property type="match status" value="1"/>
</dbReference>
<accession>A0A1L7WV06</accession>
<gene>
    <name evidence="6" type="ORF">PAC_06494</name>
</gene>
<dbReference type="EMBL" id="FJOG01000008">
    <property type="protein sequence ID" value="CZR56605.1"/>
    <property type="molecule type" value="Genomic_DNA"/>
</dbReference>
<dbReference type="PANTHER" id="PTHR45931">
    <property type="entry name" value="SI:CH211-59O9.10"/>
    <property type="match status" value="1"/>
</dbReference>
<dbReference type="SUPFAM" id="SSF57850">
    <property type="entry name" value="RING/U-box"/>
    <property type="match status" value="1"/>
</dbReference>
<dbReference type="SMART" id="SM00184">
    <property type="entry name" value="RING"/>
    <property type="match status" value="1"/>
</dbReference>
<dbReference type="GO" id="GO:0005634">
    <property type="term" value="C:nucleus"/>
    <property type="evidence" value="ECO:0007669"/>
    <property type="project" value="TreeGrafter"/>
</dbReference>
<evidence type="ECO:0000313" key="7">
    <source>
        <dbReference type="Proteomes" id="UP000184330"/>
    </source>
</evidence>
<name>A0A1L7WV06_9HELO</name>